<keyword evidence="1" id="KW-0812">Transmembrane</keyword>
<accession>A0A1R3GGI0</accession>
<dbReference type="Proteomes" id="UP000187203">
    <property type="component" value="Unassembled WGS sequence"/>
</dbReference>
<comment type="caution">
    <text evidence="2">The sequence shown here is derived from an EMBL/GenBank/DDBJ whole genome shotgun (WGS) entry which is preliminary data.</text>
</comment>
<name>A0A1R3GGI0_9ROSI</name>
<keyword evidence="1" id="KW-1133">Transmembrane helix</keyword>
<protein>
    <submittedName>
        <fullName evidence="2">Uncharacterized protein</fullName>
    </submittedName>
</protein>
<evidence type="ECO:0000313" key="3">
    <source>
        <dbReference type="Proteomes" id="UP000187203"/>
    </source>
</evidence>
<dbReference type="EMBL" id="AWUE01022626">
    <property type="protein sequence ID" value="OMO57182.1"/>
    <property type="molecule type" value="Genomic_DNA"/>
</dbReference>
<organism evidence="2 3">
    <name type="scientific">Corchorus olitorius</name>
    <dbReference type="NCBI Taxonomy" id="93759"/>
    <lineage>
        <taxon>Eukaryota</taxon>
        <taxon>Viridiplantae</taxon>
        <taxon>Streptophyta</taxon>
        <taxon>Embryophyta</taxon>
        <taxon>Tracheophyta</taxon>
        <taxon>Spermatophyta</taxon>
        <taxon>Magnoliopsida</taxon>
        <taxon>eudicotyledons</taxon>
        <taxon>Gunneridae</taxon>
        <taxon>Pentapetalae</taxon>
        <taxon>rosids</taxon>
        <taxon>malvids</taxon>
        <taxon>Malvales</taxon>
        <taxon>Malvaceae</taxon>
        <taxon>Grewioideae</taxon>
        <taxon>Apeibeae</taxon>
        <taxon>Corchorus</taxon>
    </lineage>
</organism>
<feature type="transmembrane region" description="Helical" evidence="1">
    <location>
        <begin position="150"/>
        <end position="169"/>
    </location>
</feature>
<dbReference type="AlphaFoldDB" id="A0A1R3GGI0"/>
<feature type="transmembrane region" description="Helical" evidence="1">
    <location>
        <begin position="110"/>
        <end position="130"/>
    </location>
</feature>
<proteinExistence type="predicted"/>
<evidence type="ECO:0000313" key="2">
    <source>
        <dbReference type="EMBL" id="OMO57182.1"/>
    </source>
</evidence>
<gene>
    <name evidence="2" type="ORF">COLO4_35479</name>
</gene>
<keyword evidence="1" id="KW-0472">Membrane</keyword>
<evidence type="ECO:0000256" key="1">
    <source>
        <dbReference type="SAM" id="Phobius"/>
    </source>
</evidence>
<reference evidence="3" key="1">
    <citation type="submission" date="2013-09" db="EMBL/GenBank/DDBJ databases">
        <title>Corchorus olitorius genome sequencing.</title>
        <authorList>
            <person name="Alam M."/>
            <person name="Haque M.S."/>
            <person name="Islam M.S."/>
            <person name="Emdad E.M."/>
            <person name="Islam M.M."/>
            <person name="Ahmed B."/>
            <person name="Halim A."/>
            <person name="Hossen Q.M.M."/>
            <person name="Hossain M.Z."/>
            <person name="Ahmed R."/>
            <person name="Khan M.M."/>
            <person name="Islam R."/>
            <person name="Rashid M.M."/>
            <person name="Khan S.A."/>
            <person name="Rahman M.S."/>
            <person name="Alam M."/>
            <person name="Yahiya A.S."/>
            <person name="Khan M.S."/>
            <person name="Azam M.S."/>
            <person name="Haque T."/>
            <person name="Lashkar M.Z.H."/>
            <person name="Akhand A.I."/>
            <person name="Morshed G."/>
            <person name="Roy S."/>
            <person name="Uddin K.S."/>
            <person name="Rabeya T."/>
            <person name="Hossain A.S."/>
            <person name="Chowdhury A."/>
            <person name="Snigdha A.R."/>
            <person name="Mortoza M.S."/>
            <person name="Matin S.A."/>
            <person name="Hoque S.M.E."/>
            <person name="Islam M.K."/>
            <person name="Roy D.K."/>
            <person name="Haider R."/>
            <person name="Moosa M.M."/>
            <person name="Elias S.M."/>
            <person name="Hasan A.M."/>
            <person name="Jahan S."/>
            <person name="Shafiuddin M."/>
            <person name="Mahmood N."/>
            <person name="Shommy N.S."/>
        </authorList>
    </citation>
    <scope>NUCLEOTIDE SEQUENCE [LARGE SCALE GENOMIC DNA]</scope>
    <source>
        <strain evidence="3">cv. O-4</strain>
    </source>
</reference>
<keyword evidence="3" id="KW-1185">Reference proteome</keyword>
<feature type="transmembrane region" description="Helical" evidence="1">
    <location>
        <begin position="190"/>
        <end position="214"/>
    </location>
</feature>
<sequence length="309" mass="34363">MGSILHSYDRRSSLHDLLSYGEHSPLRDLLLYGEHSPFVTSGILNSRSRSILFIRSMLGARRAFYIGDRRLFSSHEEHSPLIWIYAWRSAGLLPLALGKRSPLLGDLRILHLRSAIVLLSLGISALRSASVLHFAFGERSTFAIDDRPPLMGSVLRFAFGAFSIWRSAIVSRFASGERQLFLGTSHASRLAIVIFFAILGILNLLSRSILLLALGERPTLCFLRVSSFLPSRALENARLLALDPLGVSSFPILSQGWFMSIATQWMTILGRARPCLIARLLALSPWGFLHFPYSVRDGSCRSPAGRGPY</sequence>